<comment type="similarity">
    <text evidence="1 16">Belongs to the DNA polymerase type-A family.</text>
</comment>
<dbReference type="Pfam" id="PF01367">
    <property type="entry name" value="5_3_exonuc"/>
    <property type="match status" value="1"/>
</dbReference>
<dbReference type="PRINTS" id="PR00868">
    <property type="entry name" value="DNAPOLI"/>
</dbReference>
<dbReference type="NCBIfam" id="NF004397">
    <property type="entry name" value="PRK05755.1"/>
    <property type="match status" value="1"/>
</dbReference>
<dbReference type="InterPro" id="IPR019760">
    <property type="entry name" value="DNA-dir_DNA_pol_A_CS"/>
</dbReference>
<evidence type="ECO:0000256" key="12">
    <source>
        <dbReference type="ARBA" id="ARBA00023125"/>
    </source>
</evidence>
<evidence type="ECO:0000256" key="2">
    <source>
        <dbReference type="ARBA" id="ARBA00012417"/>
    </source>
</evidence>
<dbReference type="InterPro" id="IPR043502">
    <property type="entry name" value="DNA/RNA_pol_sf"/>
</dbReference>
<dbReference type="CDD" id="cd08637">
    <property type="entry name" value="DNA_pol_A_pol_I_C"/>
    <property type="match status" value="1"/>
</dbReference>
<dbReference type="InterPro" id="IPR001098">
    <property type="entry name" value="DNA-dir_DNA_pol_A_palm_dom"/>
</dbReference>
<evidence type="ECO:0000256" key="4">
    <source>
        <dbReference type="ARBA" id="ARBA00022679"/>
    </source>
</evidence>
<keyword evidence="11 16" id="KW-0239">DNA-directed DNA polymerase</keyword>
<reference evidence="21 22" key="1">
    <citation type="journal article" date="2021" name="J. Biosci. Bioeng.">
        <title>Identification and characterization of a chc gene cluster responsible for the aromatization pathway of cyclohexanecarboxylate degradation in Sinomonas cyclohexanicum ATCC 51369.</title>
        <authorList>
            <person name="Yamamoto T."/>
            <person name="Hasegawa Y."/>
            <person name="Lau P.C.K."/>
            <person name="Iwaki H."/>
        </authorList>
    </citation>
    <scope>NUCLEOTIDE SEQUENCE [LARGE SCALE GENOMIC DNA]</scope>
    <source>
        <strain evidence="21 22">ATCC 51369</strain>
    </source>
</reference>
<evidence type="ECO:0000259" key="20">
    <source>
        <dbReference type="SMART" id="SM00482"/>
    </source>
</evidence>
<keyword evidence="5 16" id="KW-0548">Nucleotidyltransferase</keyword>
<dbReference type="InterPro" id="IPR036397">
    <property type="entry name" value="RNaseH_sf"/>
</dbReference>
<evidence type="ECO:0000256" key="3">
    <source>
        <dbReference type="ARBA" id="ARBA00020311"/>
    </source>
</evidence>
<dbReference type="CDD" id="cd09898">
    <property type="entry name" value="H3TH_53EXO"/>
    <property type="match status" value="1"/>
</dbReference>
<dbReference type="Gene3D" id="3.30.420.10">
    <property type="entry name" value="Ribonuclease H-like superfamily/Ribonuclease H"/>
    <property type="match status" value="1"/>
</dbReference>
<dbReference type="SMART" id="SM00474">
    <property type="entry name" value="35EXOc"/>
    <property type="match status" value="1"/>
</dbReference>
<evidence type="ECO:0000256" key="6">
    <source>
        <dbReference type="ARBA" id="ARBA00022705"/>
    </source>
</evidence>
<organism evidence="21 22">
    <name type="scientific">Sinomonas cyclohexanicum</name>
    <name type="common">Corynebacterium cyclohexanicum</name>
    <dbReference type="NCBI Taxonomy" id="322009"/>
    <lineage>
        <taxon>Bacteria</taxon>
        <taxon>Bacillati</taxon>
        <taxon>Actinomycetota</taxon>
        <taxon>Actinomycetes</taxon>
        <taxon>Micrococcales</taxon>
        <taxon>Micrococcaceae</taxon>
        <taxon>Sinomonas</taxon>
    </lineage>
</organism>
<evidence type="ECO:0000256" key="8">
    <source>
        <dbReference type="ARBA" id="ARBA00022763"/>
    </source>
</evidence>
<evidence type="ECO:0000256" key="15">
    <source>
        <dbReference type="NCBIfam" id="TIGR00593"/>
    </source>
</evidence>
<dbReference type="Pfam" id="PF02739">
    <property type="entry name" value="5_3_exonuc_N"/>
    <property type="match status" value="1"/>
</dbReference>
<dbReference type="PROSITE" id="PS00447">
    <property type="entry name" value="DNA_POLYMERASE_A"/>
    <property type="match status" value="1"/>
</dbReference>
<keyword evidence="6 16" id="KW-0235">DNA replication</keyword>
<dbReference type="InterPro" id="IPR008918">
    <property type="entry name" value="HhH2"/>
</dbReference>
<accession>A0ABN6FH80</accession>
<dbReference type="SUPFAM" id="SSF53098">
    <property type="entry name" value="Ribonuclease H-like"/>
    <property type="match status" value="1"/>
</dbReference>
<dbReference type="Gene3D" id="3.40.50.1010">
    <property type="entry name" value="5'-nuclease"/>
    <property type="match status" value="1"/>
</dbReference>
<evidence type="ECO:0000256" key="9">
    <source>
        <dbReference type="ARBA" id="ARBA00022801"/>
    </source>
</evidence>
<evidence type="ECO:0000256" key="16">
    <source>
        <dbReference type="RuleBase" id="RU004460"/>
    </source>
</evidence>
<feature type="compositionally biased region" description="Low complexity" evidence="17">
    <location>
        <begin position="11"/>
        <end position="28"/>
    </location>
</feature>
<protein>
    <recommendedName>
        <fullName evidence="3 15">DNA polymerase I</fullName>
        <ecNumber evidence="2 15">2.7.7.7</ecNumber>
    </recommendedName>
</protein>
<evidence type="ECO:0000256" key="1">
    <source>
        <dbReference type="ARBA" id="ARBA00007705"/>
    </source>
</evidence>
<gene>
    <name evidence="16 21" type="primary">polA</name>
    <name evidence="21" type="ORF">SCMU_19500</name>
</gene>
<proteinExistence type="inferred from homology"/>
<dbReference type="PANTHER" id="PTHR10133">
    <property type="entry name" value="DNA POLYMERASE I"/>
    <property type="match status" value="1"/>
</dbReference>
<dbReference type="Pfam" id="PF22619">
    <property type="entry name" value="DNA_polI_exo1"/>
    <property type="match status" value="1"/>
</dbReference>
<dbReference type="Gene3D" id="1.10.150.20">
    <property type="entry name" value="5' to 3' exonuclease, C-terminal subdomain"/>
    <property type="match status" value="2"/>
</dbReference>
<dbReference type="InterPro" id="IPR020045">
    <property type="entry name" value="DNA_polI_H3TH"/>
</dbReference>
<keyword evidence="13 16" id="KW-0234">DNA repair</keyword>
<dbReference type="InterPro" id="IPR002562">
    <property type="entry name" value="3'-5'_exonuclease_dom"/>
</dbReference>
<keyword evidence="10" id="KW-0269">Exonuclease</keyword>
<dbReference type="Pfam" id="PF00476">
    <property type="entry name" value="DNA_pol_A"/>
    <property type="match status" value="1"/>
</dbReference>
<feature type="domain" description="5'-3' exonuclease" evidence="19">
    <location>
        <begin position="36"/>
        <end position="297"/>
    </location>
</feature>
<feature type="domain" description="DNA-directed DNA polymerase family A palm" evidence="20">
    <location>
        <begin position="680"/>
        <end position="887"/>
    </location>
</feature>
<dbReference type="NCBIfam" id="TIGR00593">
    <property type="entry name" value="pola"/>
    <property type="match status" value="1"/>
</dbReference>
<evidence type="ECO:0000256" key="11">
    <source>
        <dbReference type="ARBA" id="ARBA00022932"/>
    </source>
</evidence>
<evidence type="ECO:0000256" key="5">
    <source>
        <dbReference type="ARBA" id="ARBA00022695"/>
    </source>
</evidence>
<keyword evidence="9" id="KW-0378">Hydrolase</keyword>
<dbReference type="InterPro" id="IPR029060">
    <property type="entry name" value="PIN-like_dom_sf"/>
</dbReference>
<dbReference type="SUPFAM" id="SSF56672">
    <property type="entry name" value="DNA/RNA polymerases"/>
    <property type="match status" value="1"/>
</dbReference>
<dbReference type="Gene3D" id="1.20.1060.10">
    <property type="entry name" value="Taq DNA Polymerase, Chain T, domain 4"/>
    <property type="match status" value="1"/>
</dbReference>
<dbReference type="CDD" id="cd09859">
    <property type="entry name" value="PIN_53EXO"/>
    <property type="match status" value="1"/>
</dbReference>
<dbReference type="SUPFAM" id="SSF47807">
    <property type="entry name" value="5' to 3' exonuclease, C-terminal subdomain"/>
    <property type="match status" value="1"/>
</dbReference>
<keyword evidence="22" id="KW-1185">Reference proteome</keyword>
<dbReference type="InterPro" id="IPR018320">
    <property type="entry name" value="DNA_polymerase_1"/>
</dbReference>
<dbReference type="CDD" id="cd06140">
    <property type="entry name" value="DNA_polA_I_Bacillus_like_exo"/>
    <property type="match status" value="1"/>
</dbReference>
<name>A0ABN6FH80_SINCY</name>
<keyword evidence="4 16" id="KW-0808">Transferase</keyword>
<dbReference type="Gene3D" id="3.30.70.370">
    <property type="match status" value="1"/>
</dbReference>
<dbReference type="InterPro" id="IPR002298">
    <property type="entry name" value="DNA_polymerase_A"/>
</dbReference>
<evidence type="ECO:0000256" key="13">
    <source>
        <dbReference type="ARBA" id="ARBA00023204"/>
    </source>
</evidence>
<dbReference type="PANTHER" id="PTHR10133:SF27">
    <property type="entry name" value="DNA POLYMERASE NU"/>
    <property type="match status" value="1"/>
</dbReference>
<feature type="domain" description="3'-5' exonuclease" evidence="18">
    <location>
        <begin position="341"/>
        <end position="513"/>
    </location>
</feature>
<evidence type="ECO:0000256" key="10">
    <source>
        <dbReference type="ARBA" id="ARBA00022839"/>
    </source>
</evidence>
<sequence length="924" mass="99013">MATRLAPVTETSKTLTAPAPSTTATAAAGARAGRQGRLLVLDGHSMAFRAFFALPADSFVNAAGQHTNAIHGFTSMLINLIRDQEPTHVAVAFDVSDETTHRKAEYSEYKGGRNATPPEFAGQIDYIKRVMAALGVRTLELPGHEADDILATLAAQGRAAGYEVLLVSGDRDTFQLVNDDVSVLYPRKGVSDLPRMDAAAIEEKYLVPPARYPDLAALVGESADNLPGVPGVGPKTAAKWIAQYDGLEGVLAHAGEIKGKAGENLRENLEAVERNRRLNRLLTDLELPLTLDDLADPRPERSAVEALFDELEFKALRTRVYDIFGTEGPEETADAFHVPPHETVADDGALVAALAALAEGAGPAPIAVAVRTDGASPRPTAEAVVLASAERAVVVPLDSGIPAPLTAWLADASVSKAVAELKELAKALRGLGAEIAGVVDDVSISGYLAEPDRRSYALGDLAQHHLGIELAAGAQQTGQLALDLAGAEAAAAALVREAAVVRALHEVLAPQLAERGATALLSDMELPLSRVLLDMEWAGISVDEPQIDALLDELGAASEQAAAAAYEAIGHKVNLGSPKQLQTVLFEELELPKTKKIKTGYTTDAASLKELLDKTGHPFLASLMAHRESSKLRQMVETLKKAVTKDGRIHTTYAQTIAATGRLSSNNPNLQNIPIRSEEGRRVRDVFVAGEGYESLLSADYSQIEMRIMAHLSGDEGLIEAYRAGEDLHRFVGSRIFHVEPADVTSEMRSKVKAMSYGLAYGLSSFGLSKQLEISVDEARTLMKDYFDRFGAVRDYLRGVVEQARQDGYTQTIFGRRRYLPDLTSPNRAHRELAERIALNSPIQGSAADIIKRAMIGVEGQLDERGLGSRLLLQIHDELVVEVAPGEEAAVREIVESQMGSAAELSVPLDVQIGVGRTWNEAGH</sequence>
<dbReference type="InterPro" id="IPR012337">
    <property type="entry name" value="RNaseH-like_sf"/>
</dbReference>
<evidence type="ECO:0000256" key="14">
    <source>
        <dbReference type="ARBA" id="ARBA00049244"/>
    </source>
</evidence>
<evidence type="ECO:0000259" key="19">
    <source>
        <dbReference type="SMART" id="SM00475"/>
    </source>
</evidence>
<evidence type="ECO:0000256" key="7">
    <source>
        <dbReference type="ARBA" id="ARBA00022722"/>
    </source>
</evidence>
<dbReference type="InterPro" id="IPR054690">
    <property type="entry name" value="DNA_polI_exonuclease"/>
</dbReference>
<evidence type="ECO:0000259" key="18">
    <source>
        <dbReference type="SMART" id="SM00474"/>
    </source>
</evidence>
<dbReference type="EC" id="2.7.7.7" evidence="2 15"/>
<dbReference type="SMART" id="SM00475">
    <property type="entry name" value="53EXOc"/>
    <property type="match status" value="1"/>
</dbReference>
<dbReference type="SMART" id="SM00279">
    <property type="entry name" value="HhH2"/>
    <property type="match status" value="1"/>
</dbReference>
<evidence type="ECO:0000313" key="21">
    <source>
        <dbReference type="EMBL" id="BCT76108.1"/>
    </source>
</evidence>
<dbReference type="SMART" id="SM00482">
    <property type="entry name" value="POLAc"/>
    <property type="match status" value="1"/>
</dbReference>
<evidence type="ECO:0000313" key="22">
    <source>
        <dbReference type="Proteomes" id="UP001319861"/>
    </source>
</evidence>
<dbReference type="Proteomes" id="UP001319861">
    <property type="component" value="Chromosome"/>
</dbReference>
<dbReference type="SUPFAM" id="SSF88723">
    <property type="entry name" value="PIN domain-like"/>
    <property type="match status" value="1"/>
</dbReference>
<dbReference type="EMBL" id="AP024525">
    <property type="protein sequence ID" value="BCT76108.1"/>
    <property type="molecule type" value="Genomic_DNA"/>
</dbReference>
<feature type="region of interest" description="Disordered" evidence="17">
    <location>
        <begin position="1"/>
        <end position="28"/>
    </location>
</feature>
<keyword evidence="8 16" id="KW-0227">DNA damage</keyword>
<evidence type="ECO:0000256" key="17">
    <source>
        <dbReference type="SAM" id="MobiDB-lite"/>
    </source>
</evidence>
<dbReference type="InterPro" id="IPR036279">
    <property type="entry name" value="5-3_exonuclease_C_sf"/>
</dbReference>
<keyword evidence="12 16" id="KW-0238">DNA-binding</keyword>
<keyword evidence="7" id="KW-0540">Nuclease</keyword>
<dbReference type="InterPro" id="IPR020046">
    <property type="entry name" value="5-3_exonucl_a-hlix_arch_N"/>
</dbReference>
<dbReference type="InterPro" id="IPR002421">
    <property type="entry name" value="5-3_exonuclease"/>
</dbReference>
<comment type="catalytic activity">
    <reaction evidence="14 16">
        <text>DNA(n) + a 2'-deoxyribonucleoside 5'-triphosphate = DNA(n+1) + diphosphate</text>
        <dbReference type="Rhea" id="RHEA:22508"/>
        <dbReference type="Rhea" id="RHEA-COMP:17339"/>
        <dbReference type="Rhea" id="RHEA-COMP:17340"/>
        <dbReference type="ChEBI" id="CHEBI:33019"/>
        <dbReference type="ChEBI" id="CHEBI:61560"/>
        <dbReference type="ChEBI" id="CHEBI:173112"/>
        <dbReference type="EC" id="2.7.7.7"/>
    </reaction>
</comment>